<reference evidence="2 3" key="1">
    <citation type="submission" date="2019-03" db="EMBL/GenBank/DDBJ databases">
        <authorList>
            <person name="Kim M.K.M."/>
        </authorList>
    </citation>
    <scope>NUCLEOTIDE SEQUENCE [LARGE SCALE GENOMIC DNA]</scope>
    <source>
        <strain evidence="2 3">17J68-12</strain>
    </source>
</reference>
<organism evidence="2 3">
    <name type="scientific">Flaviaesturariibacter flavus</name>
    <dbReference type="NCBI Taxonomy" id="2502780"/>
    <lineage>
        <taxon>Bacteria</taxon>
        <taxon>Pseudomonadati</taxon>
        <taxon>Bacteroidota</taxon>
        <taxon>Chitinophagia</taxon>
        <taxon>Chitinophagales</taxon>
        <taxon>Chitinophagaceae</taxon>
        <taxon>Flaviaestuariibacter</taxon>
    </lineage>
</organism>
<dbReference type="PANTHER" id="PTHR30441:SF8">
    <property type="entry name" value="DUF748 DOMAIN-CONTAINING PROTEIN"/>
    <property type="match status" value="1"/>
</dbReference>
<protein>
    <submittedName>
        <fullName evidence="2">Uncharacterized protein</fullName>
    </submittedName>
</protein>
<name>A0A4R1B683_9BACT</name>
<dbReference type="RefSeq" id="WP_131450113.1">
    <property type="nucleotide sequence ID" value="NZ_SJZI01000047.1"/>
</dbReference>
<dbReference type="OrthoDB" id="596403at2"/>
<dbReference type="EMBL" id="SJZI01000047">
    <property type="protein sequence ID" value="TCJ13140.1"/>
    <property type="molecule type" value="Genomic_DNA"/>
</dbReference>
<evidence type="ECO:0000256" key="1">
    <source>
        <dbReference type="SAM" id="MobiDB-lite"/>
    </source>
</evidence>
<sequence length="897" mass="96386">MLKKILKGLALLVGIFLLFAFTAPFLFKKQLVGALKKEMNAQLNAQVDFNDVSLSFFRRFPRVSVAVEGLRVVGSGAFEGDTLVQANKVEAALNFWSVVRGSDFKIYSVSLDAPRINAIVHKDGAANWDILKPDTSAATSEASAPYTLQLTKYALTNADIRYTDESAGIYTHLSGLDHEGSGDFTSEKFTLKTKTKAGGLTVRYGAIPYLSDVATTVDADLEIDNKTNTYTFNNGKISINALQLLTNGSVQLLTDSTYKMDLSLKAPSTTFREVLSLIPALYKKDFDKIKTSGSAKFEGFVKGVYGPTQLPAFNVKLDVANGFFQYPDLPQPVKNINLALQVENPDGVTDHTTIRLPQAHFEMGGAPIDGHLLLTQPTSAMNIDGAVKGRLDLAQIGRMVKLEAGTKLAGIALADVTMKGSVAALQQKRYEGFNAGGTLRLDGFEYASKDYPAGVALSTLLATFNPRNITLSQLVGRYGKTNFTASGTLDNALAYALKNDPLSGRMQFHADAINLDEFIPVSADTAQASSAAAQPFLVPGNLDLGLTASVDAVHYDKVDLKGVSGALLVKDETVFMNDVRAAALEGTMKINGSYSTLHDKKHPDISLTYDVQGLDIQKTFLAFNTVQKLMPVGKYLGGKLSSQLSLTGKLGAGMMPDYNTLTGKGNLLLIEGLLQKFAPVDKLANTLQISQLQNISLKDVKSFFEFANGKVLVKPFTVKVADMELEAGGLHGIDQSLDYVLNLKVPRARLGAGANNFVNNLAAQAAGRGIPVKLGDVVNLKVNMGGTITNPQIRTAFKESAASLADDLKQQANAFVQAKVDSSKKLLRDTVQAVKKQLIDNAKTELLKKLAGGNSSSGDTAATKPAPVEDIRKKAENTGKSLLNNLFGRKEKKDTAQ</sequence>
<evidence type="ECO:0000313" key="3">
    <source>
        <dbReference type="Proteomes" id="UP000295334"/>
    </source>
</evidence>
<dbReference type="AlphaFoldDB" id="A0A4R1B683"/>
<comment type="caution">
    <text evidence="2">The sequence shown here is derived from an EMBL/GenBank/DDBJ whole genome shotgun (WGS) entry which is preliminary data.</text>
</comment>
<feature type="compositionally biased region" description="Basic and acidic residues" evidence="1">
    <location>
        <begin position="888"/>
        <end position="897"/>
    </location>
</feature>
<proteinExistence type="predicted"/>
<dbReference type="PANTHER" id="PTHR30441">
    <property type="entry name" value="DUF748 DOMAIN-CONTAINING PROTEIN"/>
    <property type="match status" value="1"/>
</dbReference>
<accession>A0A4R1B683</accession>
<feature type="compositionally biased region" description="Basic and acidic residues" evidence="1">
    <location>
        <begin position="867"/>
        <end position="877"/>
    </location>
</feature>
<dbReference type="Proteomes" id="UP000295334">
    <property type="component" value="Unassembled WGS sequence"/>
</dbReference>
<dbReference type="InterPro" id="IPR052894">
    <property type="entry name" value="AsmA-related"/>
</dbReference>
<keyword evidence="3" id="KW-1185">Reference proteome</keyword>
<evidence type="ECO:0000313" key="2">
    <source>
        <dbReference type="EMBL" id="TCJ13140.1"/>
    </source>
</evidence>
<feature type="region of interest" description="Disordered" evidence="1">
    <location>
        <begin position="850"/>
        <end position="897"/>
    </location>
</feature>
<dbReference type="GO" id="GO:0090313">
    <property type="term" value="P:regulation of protein targeting to membrane"/>
    <property type="evidence" value="ECO:0007669"/>
    <property type="project" value="TreeGrafter"/>
</dbReference>
<dbReference type="GO" id="GO:0005886">
    <property type="term" value="C:plasma membrane"/>
    <property type="evidence" value="ECO:0007669"/>
    <property type="project" value="TreeGrafter"/>
</dbReference>
<gene>
    <name evidence="2" type="ORF">EPD60_13815</name>
</gene>